<comment type="caution">
    <text evidence="1">The sequence shown here is derived from an EMBL/GenBank/DDBJ whole genome shotgun (WGS) entry which is preliminary data.</text>
</comment>
<dbReference type="EMBL" id="MU273657">
    <property type="protein sequence ID" value="KAI0029770.1"/>
    <property type="molecule type" value="Genomic_DNA"/>
</dbReference>
<reference evidence="1" key="2">
    <citation type="journal article" date="2022" name="New Phytol.">
        <title>Evolutionary transition to the ectomycorrhizal habit in the genomes of a hyperdiverse lineage of mushroom-forming fungi.</title>
        <authorList>
            <person name="Looney B."/>
            <person name="Miyauchi S."/>
            <person name="Morin E."/>
            <person name="Drula E."/>
            <person name="Courty P.E."/>
            <person name="Kohler A."/>
            <person name="Kuo A."/>
            <person name="LaButti K."/>
            <person name="Pangilinan J."/>
            <person name="Lipzen A."/>
            <person name="Riley R."/>
            <person name="Andreopoulos W."/>
            <person name="He G."/>
            <person name="Johnson J."/>
            <person name="Nolan M."/>
            <person name="Tritt A."/>
            <person name="Barry K.W."/>
            <person name="Grigoriev I.V."/>
            <person name="Nagy L.G."/>
            <person name="Hibbett D."/>
            <person name="Henrissat B."/>
            <person name="Matheny P.B."/>
            <person name="Labbe J."/>
            <person name="Martin F.M."/>
        </authorList>
    </citation>
    <scope>NUCLEOTIDE SEQUENCE</scope>
    <source>
        <strain evidence="1">EC-137</strain>
    </source>
</reference>
<evidence type="ECO:0000313" key="1">
    <source>
        <dbReference type="EMBL" id="KAI0029770.1"/>
    </source>
</evidence>
<evidence type="ECO:0000313" key="2">
    <source>
        <dbReference type="Proteomes" id="UP000814128"/>
    </source>
</evidence>
<name>A0ACB8QDX6_9AGAM</name>
<gene>
    <name evidence="1" type="ORF">K488DRAFT_88398</name>
</gene>
<organism evidence="1 2">
    <name type="scientific">Vararia minispora EC-137</name>
    <dbReference type="NCBI Taxonomy" id="1314806"/>
    <lineage>
        <taxon>Eukaryota</taxon>
        <taxon>Fungi</taxon>
        <taxon>Dikarya</taxon>
        <taxon>Basidiomycota</taxon>
        <taxon>Agaricomycotina</taxon>
        <taxon>Agaricomycetes</taxon>
        <taxon>Russulales</taxon>
        <taxon>Lachnocladiaceae</taxon>
        <taxon>Vararia</taxon>
    </lineage>
</organism>
<keyword evidence="2" id="KW-1185">Reference proteome</keyword>
<accession>A0ACB8QDX6</accession>
<reference evidence="1" key="1">
    <citation type="submission" date="2021-02" db="EMBL/GenBank/DDBJ databases">
        <authorList>
            <consortium name="DOE Joint Genome Institute"/>
            <person name="Ahrendt S."/>
            <person name="Looney B.P."/>
            <person name="Miyauchi S."/>
            <person name="Morin E."/>
            <person name="Drula E."/>
            <person name="Courty P.E."/>
            <person name="Chicoki N."/>
            <person name="Fauchery L."/>
            <person name="Kohler A."/>
            <person name="Kuo A."/>
            <person name="Labutti K."/>
            <person name="Pangilinan J."/>
            <person name="Lipzen A."/>
            <person name="Riley R."/>
            <person name="Andreopoulos W."/>
            <person name="He G."/>
            <person name="Johnson J."/>
            <person name="Barry K.W."/>
            <person name="Grigoriev I.V."/>
            <person name="Nagy L."/>
            <person name="Hibbett D."/>
            <person name="Henrissat B."/>
            <person name="Matheny P.B."/>
            <person name="Labbe J."/>
            <person name="Martin F."/>
        </authorList>
    </citation>
    <scope>NUCLEOTIDE SEQUENCE</scope>
    <source>
        <strain evidence="1">EC-137</strain>
    </source>
</reference>
<dbReference type="Proteomes" id="UP000814128">
    <property type="component" value="Unassembled WGS sequence"/>
</dbReference>
<sequence length="299" mass="33621">MSQIIVFKDKRVCDLLPLSVATFSQLPAKPSKDTNEWTSIRPTLIQDFIRVVPRPKVQRAYLPYAVVYAGGVHPGTTDKKMTTVGLELYGYLAHVHVGECGNWTLIEEDIPRATWNLRIVGGPLSDIFNQQADALWEIEQHVLASIQGHGLSVADMEKGREELRQGIFVNCRVFHKVRDGKPERNLATSGPAAKYHAKWRIPDCPQLGQRQQNGTIRACRPEQFRRGDFVQLSVQFSVERKIFPKRGSVNLRLQLNQIILLVPAKDTGEAKAVPSLDIEGMQGLEDSDVREAPAFQQTF</sequence>
<proteinExistence type="predicted"/>
<protein>
    <submittedName>
        <fullName evidence="1">Uncharacterized protein</fullName>
    </submittedName>
</protein>